<name>A0A840QMR5_9BACI</name>
<dbReference type="SUPFAM" id="SSF69618">
    <property type="entry name" value="HemD-like"/>
    <property type="match status" value="1"/>
</dbReference>
<evidence type="ECO:0000313" key="11">
    <source>
        <dbReference type="EMBL" id="MBB5172648.1"/>
    </source>
</evidence>
<dbReference type="Gene3D" id="3.40.50.10090">
    <property type="match status" value="2"/>
</dbReference>
<evidence type="ECO:0000256" key="8">
    <source>
        <dbReference type="ARBA" id="ARBA00048617"/>
    </source>
</evidence>
<evidence type="ECO:0000256" key="9">
    <source>
        <dbReference type="RuleBase" id="RU366031"/>
    </source>
</evidence>
<evidence type="ECO:0000256" key="3">
    <source>
        <dbReference type="ARBA" id="ARBA00013109"/>
    </source>
</evidence>
<dbReference type="InterPro" id="IPR036108">
    <property type="entry name" value="4pyrrol_syn_uPrphyn_synt_sf"/>
</dbReference>
<dbReference type="GO" id="GO:0006782">
    <property type="term" value="P:protoporphyrinogen IX biosynthetic process"/>
    <property type="evidence" value="ECO:0007669"/>
    <property type="project" value="UniProtKB-UniRule"/>
</dbReference>
<evidence type="ECO:0000256" key="5">
    <source>
        <dbReference type="ARBA" id="ARBA00023244"/>
    </source>
</evidence>
<dbReference type="RefSeq" id="WP_184663117.1">
    <property type="nucleotide sequence ID" value="NZ_JACHHB010000003.1"/>
</dbReference>
<protein>
    <recommendedName>
        <fullName evidence="7 9">Uroporphyrinogen-III synthase</fullName>
        <ecNumber evidence="3 9">4.2.1.75</ecNumber>
    </recommendedName>
</protein>
<dbReference type="CDD" id="cd06578">
    <property type="entry name" value="HemD"/>
    <property type="match status" value="1"/>
</dbReference>
<keyword evidence="12" id="KW-1185">Reference proteome</keyword>
<evidence type="ECO:0000313" key="12">
    <source>
        <dbReference type="Proteomes" id="UP000551878"/>
    </source>
</evidence>
<dbReference type="PANTHER" id="PTHR38042:SF1">
    <property type="entry name" value="UROPORPHYRINOGEN-III SYNTHASE, CHLOROPLASTIC"/>
    <property type="match status" value="1"/>
</dbReference>
<dbReference type="InterPro" id="IPR039793">
    <property type="entry name" value="UROS/Hem4"/>
</dbReference>
<comment type="caution">
    <text evidence="11">The sequence shown here is derived from an EMBL/GenBank/DDBJ whole genome shotgun (WGS) entry which is preliminary data.</text>
</comment>
<evidence type="ECO:0000256" key="2">
    <source>
        <dbReference type="ARBA" id="ARBA00008133"/>
    </source>
</evidence>
<dbReference type="GO" id="GO:0004852">
    <property type="term" value="F:uroporphyrinogen-III synthase activity"/>
    <property type="evidence" value="ECO:0007669"/>
    <property type="project" value="UniProtKB-UniRule"/>
</dbReference>
<dbReference type="AlphaFoldDB" id="A0A840QMR5"/>
<dbReference type="InterPro" id="IPR003754">
    <property type="entry name" value="4pyrrol_synth_uPrphyn_synth"/>
</dbReference>
<feature type="domain" description="Tetrapyrrole biosynthesis uroporphyrinogen III synthase" evidence="10">
    <location>
        <begin position="27"/>
        <end position="256"/>
    </location>
</feature>
<proteinExistence type="inferred from homology"/>
<organism evidence="11 12">
    <name type="scientific">Texcoconibacillus texcoconensis</name>
    <dbReference type="NCBI Taxonomy" id="1095777"/>
    <lineage>
        <taxon>Bacteria</taxon>
        <taxon>Bacillati</taxon>
        <taxon>Bacillota</taxon>
        <taxon>Bacilli</taxon>
        <taxon>Bacillales</taxon>
        <taxon>Bacillaceae</taxon>
        <taxon>Texcoconibacillus</taxon>
    </lineage>
</organism>
<dbReference type="PANTHER" id="PTHR38042">
    <property type="entry name" value="UROPORPHYRINOGEN-III SYNTHASE, CHLOROPLASTIC"/>
    <property type="match status" value="1"/>
</dbReference>
<comment type="function">
    <text evidence="6 9">Catalyzes cyclization of the linear tetrapyrrole, hydroxymethylbilane, to the macrocyclic uroporphyrinogen III.</text>
</comment>
<comment type="catalytic activity">
    <reaction evidence="8 9">
        <text>hydroxymethylbilane = uroporphyrinogen III + H2O</text>
        <dbReference type="Rhea" id="RHEA:18965"/>
        <dbReference type="ChEBI" id="CHEBI:15377"/>
        <dbReference type="ChEBI" id="CHEBI:57308"/>
        <dbReference type="ChEBI" id="CHEBI:57845"/>
        <dbReference type="EC" id="4.2.1.75"/>
    </reaction>
</comment>
<evidence type="ECO:0000256" key="6">
    <source>
        <dbReference type="ARBA" id="ARBA00037589"/>
    </source>
</evidence>
<dbReference type="UniPathway" id="UPA00251">
    <property type="reaction ID" value="UER00320"/>
</dbReference>
<reference evidence="11 12" key="1">
    <citation type="submission" date="2020-08" db="EMBL/GenBank/DDBJ databases">
        <title>Genomic Encyclopedia of Type Strains, Phase IV (KMG-IV): sequencing the most valuable type-strain genomes for metagenomic binning, comparative biology and taxonomic classification.</title>
        <authorList>
            <person name="Goeker M."/>
        </authorList>
    </citation>
    <scope>NUCLEOTIDE SEQUENCE [LARGE SCALE GENOMIC DNA]</scope>
    <source>
        <strain evidence="11 12">DSM 24696</strain>
    </source>
</reference>
<keyword evidence="4 9" id="KW-0456">Lyase</keyword>
<dbReference type="EC" id="4.2.1.75" evidence="3 9"/>
<accession>A0A840QMR5</accession>
<dbReference type="GO" id="GO:0006780">
    <property type="term" value="P:uroporphyrinogen III biosynthetic process"/>
    <property type="evidence" value="ECO:0007669"/>
    <property type="project" value="UniProtKB-UniRule"/>
</dbReference>
<evidence type="ECO:0000256" key="4">
    <source>
        <dbReference type="ARBA" id="ARBA00023239"/>
    </source>
</evidence>
<evidence type="ECO:0000256" key="1">
    <source>
        <dbReference type="ARBA" id="ARBA00004772"/>
    </source>
</evidence>
<keyword evidence="5 9" id="KW-0627">Porphyrin biosynthesis</keyword>
<comment type="similarity">
    <text evidence="2 9">Belongs to the uroporphyrinogen-III synthase family.</text>
</comment>
<dbReference type="Pfam" id="PF02602">
    <property type="entry name" value="HEM4"/>
    <property type="match status" value="1"/>
</dbReference>
<dbReference type="Proteomes" id="UP000551878">
    <property type="component" value="Unassembled WGS sequence"/>
</dbReference>
<evidence type="ECO:0000259" key="10">
    <source>
        <dbReference type="Pfam" id="PF02602"/>
    </source>
</evidence>
<dbReference type="EMBL" id="JACHHB010000003">
    <property type="protein sequence ID" value="MBB5172648.1"/>
    <property type="molecule type" value="Genomic_DNA"/>
</dbReference>
<comment type="pathway">
    <text evidence="1 9">Porphyrin-containing compound metabolism; protoporphyrin-IX biosynthesis; coproporphyrinogen-III from 5-aminolevulinate: step 3/4.</text>
</comment>
<sequence length="276" mass="30915">MMSGAEYERLAGKTVLITRAIHQTDEIMTMLESRGAHPIHVPLLTIERPKDEQPIRHVLNQMSVYEWVIITSANAVGPLVDYCYEIQGSLQELKKKKIAVVGSKTEAVLKSYGLEAAYVPLAFTGEDLANGLKSKVSPGERVLFAKGQLASDTVESILHKARVDVDAVDVYETFPNESSRDQLQSLVEDNQLDALTFTSPSTVETFVSFINDELWEEKAKFLPVYTIGPVTGKTAREHGFRYVTMAREYTVRGLVETVERGLIHQQNLKSRKEDRS</sequence>
<gene>
    <name evidence="11" type="ORF">HNQ41_000792</name>
</gene>
<evidence type="ECO:0000256" key="7">
    <source>
        <dbReference type="ARBA" id="ARBA00040167"/>
    </source>
</evidence>